<dbReference type="PIRSF" id="PIRSF006221">
    <property type="entry name" value="Ketosamine-3-kinase"/>
    <property type="match status" value="1"/>
</dbReference>
<dbReference type="InterPro" id="IPR016477">
    <property type="entry name" value="Fructo-/Ketosamine-3-kinase"/>
</dbReference>
<dbReference type="GO" id="GO:0016301">
    <property type="term" value="F:kinase activity"/>
    <property type="evidence" value="ECO:0007669"/>
    <property type="project" value="UniProtKB-KW"/>
</dbReference>
<dbReference type="EMBL" id="JBHMDM010000002">
    <property type="protein sequence ID" value="MFB9376104.1"/>
    <property type="molecule type" value="Genomic_DNA"/>
</dbReference>
<comment type="similarity">
    <text evidence="1">Belongs to the fructosamine kinase family.</text>
</comment>
<reference evidence="3 4" key="1">
    <citation type="submission" date="2024-09" db="EMBL/GenBank/DDBJ databases">
        <authorList>
            <person name="Sun Q."/>
            <person name="Mori K."/>
        </authorList>
    </citation>
    <scope>NUCLEOTIDE SEQUENCE [LARGE SCALE GENOMIC DNA]</scope>
    <source>
        <strain evidence="3 4">TISTR 1856</strain>
    </source>
</reference>
<dbReference type="Gene3D" id="1.20.1270.240">
    <property type="match status" value="1"/>
</dbReference>
<dbReference type="RefSeq" id="WP_380134558.1">
    <property type="nucleotide sequence ID" value="NZ_JBHLUI010000002.1"/>
</dbReference>
<feature type="region of interest" description="Disordered" evidence="2">
    <location>
        <begin position="1"/>
        <end position="22"/>
    </location>
</feature>
<keyword evidence="4" id="KW-1185">Reference proteome</keyword>
<dbReference type="InterPro" id="IPR011009">
    <property type="entry name" value="Kinase-like_dom_sf"/>
</dbReference>
<dbReference type="Pfam" id="PF03881">
    <property type="entry name" value="Fructosamin_kin"/>
    <property type="match status" value="1"/>
</dbReference>
<keyword evidence="1 3" id="KW-0418">Kinase</keyword>
<comment type="caution">
    <text evidence="3">The sequence shown here is derived from an EMBL/GenBank/DDBJ whole genome shotgun (WGS) entry which is preliminary data.</text>
</comment>
<dbReference type="SUPFAM" id="SSF56112">
    <property type="entry name" value="Protein kinase-like (PK-like)"/>
    <property type="match status" value="1"/>
</dbReference>
<gene>
    <name evidence="3" type="ORF">ACFFVI_03895</name>
</gene>
<dbReference type="PANTHER" id="PTHR12149">
    <property type="entry name" value="FRUCTOSAMINE 3 KINASE-RELATED PROTEIN"/>
    <property type="match status" value="1"/>
</dbReference>
<evidence type="ECO:0000256" key="1">
    <source>
        <dbReference type="PIRNR" id="PIRNR006221"/>
    </source>
</evidence>
<organism evidence="3 4">
    <name type="scientific">Kineococcus gynurae</name>
    <dbReference type="NCBI Taxonomy" id="452979"/>
    <lineage>
        <taxon>Bacteria</taxon>
        <taxon>Bacillati</taxon>
        <taxon>Actinomycetota</taxon>
        <taxon>Actinomycetes</taxon>
        <taxon>Kineosporiales</taxon>
        <taxon>Kineosporiaceae</taxon>
        <taxon>Kineococcus</taxon>
    </lineage>
</organism>
<evidence type="ECO:0000313" key="4">
    <source>
        <dbReference type="Proteomes" id="UP001589748"/>
    </source>
</evidence>
<name>A0ABV5LPU0_9ACTN</name>
<dbReference type="Proteomes" id="UP001589748">
    <property type="component" value="Unassembled WGS sequence"/>
</dbReference>
<evidence type="ECO:0000256" key="2">
    <source>
        <dbReference type="SAM" id="MobiDB-lite"/>
    </source>
</evidence>
<protein>
    <submittedName>
        <fullName evidence="3">Fructosamine kinase family protein</fullName>
    </submittedName>
</protein>
<proteinExistence type="inferred from homology"/>
<keyword evidence="1" id="KW-0808">Transferase</keyword>
<sequence>MGRTPAAPGDPVHRKQVPGADPTSVTFEAAGLRWLAKAGGVRVVPLLDQGPDFLVLERVEHRRPSPAEAERFGRDLVRTHAAGAPAFGALPPGAGTGWIAALPLPPTPSGTSWGRFYARCRIAPFVRAGRDAGAFTSADVEVLDRVCARLEDEEEALVTGVDAPARLHGDLWSGNVLFGPEGAVLIDPSAHGGHPETDLAMLALFGAPHLDRVLAAYEEAAGTPPGRAARTPLHQLYPLLVHTVLFGGTYAAQTVRAARDCGAL</sequence>
<dbReference type="Gene3D" id="1.10.510.10">
    <property type="entry name" value="Transferase(Phosphotransferase) domain 1"/>
    <property type="match status" value="1"/>
</dbReference>
<evidence type="ECO:0000313" key="3">
    <source>
        <dbReference type="EMBL" id="MFB9376104.1"/>
    </source>
</evidence>
<dbReference type="PANTHER" id="PTHR12149:SF8">
    <property type="entry name" value="PROTEIN-RIBULOSAMINE 3-KINASE"/>
    <property type="match status" value="1"/>
</dbReference>
<accession>A0ABV5LPU0</accession>
<dbReference type="Gene3D" id="3.30.200.20">
    <property type="entry name" value="Phosphorylase Kinase, domain 1"/>
    <property type="match status" value="1"/>
</dbReference>